<gene>
    <name evidence="1" type="ORF">CEK00_04895</name>
</gene>
<accession>A0A270NNP0</accession>
<dbReference type="RefSeq" id="WP_095377427.1">
    <property type="nucleotide sequence ID" value="NZ_NJGC01000004.1"/>
</dbReference>
<organism evidence="1 2">
    <name type="scientific">Stenotrophomonas maltophilia</name>
    <name type="common">Pseudomonas maltophilia</name>
    <name type="synonym">Xanthomonas maltophilia</name>
    <dbReference type="NCBI Taxonomy" id="40324"/>
    <lineage>
        <taxon>Bacteria</taxon>
        <taxon>Pseudomonadati</taxon>
        <taxon>Pseudomonadota</taxon>
        <taxon>Gammaproteobacteria</taxon>
        <taxon>Lysobacterales</taxon>
        <taxon>Lysobacteraceae</taxon>
        <taxon>Stenotrophomonas</taxon>
        <taxon>Stenotrophomonas maltophilia group</taxon>
    </lineage>
</organism>
<reference evidence="1 2" key="1">
    <citation type="submission" date="2017-06" db="EMBL/GenBank/DDBJ databases">
        <title>Genome sequencing and assembly of Stenotrophomonas maltophilia DF07.</title>
        <authorList>
            <person name="Iyer R."/>
        </authorList>
    </citation>
    <scope>NUCLEOTIDE SEQUENCE [LARGE SCALE GENOMIC DNA]</scope>
    <source>
        <strain evidence="1 2">DF07</strain>
    </source>
</reference>
<evidence type="ECO:0000313" key="2">
    <source>
        <dbReference type="Proteomes" id="UP000216433"/>
    </source>
</evidence>
<dbReference type="Proteomes" id="UP000216433">
    <property type="component" value="Unassembled WGS sequence"/>
</dbReference>
<dbReference type="AlphaFoldDB" id="A0A270NNP0"/>
<evidence type="ECO:0000313" key="1">
    <source>
        <dbReference type="EMBL" id="PAM73188.1"/>
    </source>
</evidence>
<proteinExistence type="predicted"/>
<dbReference type="EMBL" id="NJGC01000004">
    <property type="protein sequence ID" value="PAM73188.1"/>
    <property type="molecule type" value="Genomic_DNA"/>
</dbReference>
<sequence>MRERPILFNGAMVRAILAGKKTQTRRVIKCIPWRPGCNPDFSQARAFCNAGEFRIAGSQEMTTGFRFPLGQLGDRLWVRETTVNVEKHGYLGPVHLESEEGYATLQGGLAPAPDDMTEVEPHEITLRPSIHMPRSMCRLFLEITDVRVERLQAISEADAVSEGATADVLQNIRLRRPHPRAAKPMFYEDSREIFADLWDSTGGDWNSNPWVWAITFKRIDA</sequence>
<name>A0A270NNP0_STEMA</name>
<evidence type="ECO:0008006" key="3">
    <source>
        <dbReference type="Google" id="ProtNLM"/>
    </source>
</evidence>
<comment type="caution">
    <text evidence="1">The sequence shown here is derived from an EMBL/GenBank/DDBJ whole genome shotgun (WGS) entry which is preliminary data.</text>
</comment>
<protein>
    <recommendedName>
        <fullName evidence="3">Morphogenetic protein</fullName>
    </recommendedName>
</protein>